<feature type="domain" description="NADH:ubiquinone oxidoreductase 30kDa subunit" evidence="6">
    <location>
        <begin position="32"/>
        <end position="183"/>
    </location>
</feature>
<keyword evidence="3" id="KW-0472">Membrane</keyword>
<dbReference type="InterPro" id="IPR010218">
    <property type="entry name" value="NADH_DH_suC"/>
</dbReference>
<dbReference type="GO" id="GO:0048038">
    <property type="term" value="F:quinone binding"/>
    <property type="evidence" value="ECO:0007669"/>
    <property type="project" value="UniProtKB-KW"/>
</dbReference>
<reference evidence="7 8" key="1">
    <citation type="journal article" date="2017" name="ISME J.">
        <title>An acid-tolerant ammonia-oxidizing ?-proteobacterium from soil.</title>
        <authorList>
            <person name="Hayatsu M."/>
            <person name="Tago K."/>
            <person name="Uchiyama I."/>
            <person name="Toyoda A."/>
            <person name="Wang Y."/>
            <person name="Shimomura Y."/>
            <person name="Okubo T."/>
            <person name="Kurisu F."/>
            <person name="Hirono Y."/>
            <person name="Nonaka K."/>
            <person name="Akiyama H."/>
            <person name="Itoh T."/>
            <person name="Takami H."/>
        </authorList>
    </citation>
    <scope>NUCLEOTIDE SEQUENCE [LARGE SCALE GENOMIC DNA]</scope>
    <source>
        <strain evidence="7 8">TAO100</strain>
    </source>
</reference>
<dbReference type="HAMAP" id="MF_01357">
    <property type="entry name" value="NDH1_NuoC"/>
    <property type="match status" value="1"/>
</dbReference>
<dbReference type="Pfam" id="PF00329">
    <property type="entry name" value="Complex1_30kDa"/>
    <property type="match status" value="1"/>
</dbReference>
<dbReference type="KEGG" id="ntt:TAO_0409"/>
<evidence type="ECO:0000256" key="2">
    <source>
        <dbReference type="ARBA" id="ARBA00022448"/>
    </source>
</evidence>
<keyword evidence="3 4" id="KW-0520">NAD</keyword>
<dbReference type="InterPro" id="IPR037232">
    <property type="entry name" value="NADH_quin_OxRdtase_su_C/D-like"/>
</dbReference>
<keyword evidence="3" id="KW-1003">Cell membrane</keyword>
<dbReference type="Gene3D" id="3.30.460.80">
    <property type="entry name" value="NADH:ubiquinone oxidoreductase, 30kDa subunit"/>
    <property type="match status" value="1"/>
</dbReference>
<dbReference type="InterPro" id="IPR020396">
    <property type="entry name" value="NADH_UbQ_OxRdtase_CS"/>
</dbReference>
<dbReference type="InterPro" id="IPR001268">
    <property type="entry name" value="NADH_UbQ_OxRdtase_30kDa_su"/>
</dbReference>
<comment type="catalytic activity">
    <reaction evidence="3 5">
        <text>a quinone + NADH + 5 H(+)(in) = a quinol + NAD(+) + 4 H(+)(out)</text>
        <dbReference type="Rhea" id="RHEA:57888"/>
        <dbReference type="ChEBI" id="CHEBI:15378"/>
        <dbReference type="ChEBI" id="CHEBI:24646"/>
        <dbReference type="ChEBI" id="CHEBI:57540"/>
        <dbReference type="ChEBI" id="CHEBI:57945"/>
        <dbReference type="ChEBI" id="CHEBI:132124"/>
    </reaction>
</comment>
<keyword evidence="3" id="KW-0830">Ubiquinone</keyword>
<evidence type="ECO:0000256" key="3">
    <source>
        <dbReference type="HAMAP-Rule" id="MF_01357"/>
    </source>
</evidence>
<proteinExistence type="inferred from homology"/>
<evidence type="ECO:0000313" key="8">
    <source>
        <dbReference type="Proteomes" id="UP000243679"/>
    </source>
</evidence>
<dbReference type="GO" id="GO:0008137">
    <property type="term" value="F:NADH dehydrogenase (ubiquinone) activity"/>
    <property type="evidence" value="ECO:0007669"/>
    <property type="project" value="InterPro"/>
</dbReference>
<comment type="similarity">
    <text evidence="1 3 4">Belongs to the complex I 30 kDa subunit family.</text>
</comment>
<evidence type="ECO:0000256" key="5">
    <source>
        <dbReference type="RuleBase" id="RU003582"/>
    </source>
</evidence>
<dbReference type="PANTHER" id="PTHR10884">
    <property type="entry name" value="NADH DEHYDROGENASE UBIQUINONE IRON-SULFUR PROTEIN 3"/>
    <property type="match status" value="1"/>
</dbReference>
<name>A0A1Q2SKY9_9GAMM</name>
<dbReference type="Proteomes" id="UP000243679">
    <property type="component" value="Chromosome"/>
</dbReference>
<protein>
    <recommendedName>
        <fullName evidence="3">NADH-quinone oxidoreductase subunit C</fullName>
        <ecNumber evidence="3">7.1.1.-</ecNumber>
    </recommendedName>
    <alternativeName>
        <fullName evidence="3">NADH dehydrogenase I subunit C</fullName>
    </alternativeName>
    <alternativeName>
        <fullName evidence="3">NDH-1 subunit C</fullName>
    </alternativeName>
</protein>
<comment type="subcellular location">
    <subcellularLocation>
        <location evidence="3">Cell membrane</location>
        <topology evidence="3">Peripheral membrane protein</topology>
        <orientation evidence="3">Cytoplasmic side</orientation>
    </subcellularLocation>
</comment>
<evidence type="ECO:0000313" key="7">
    <source>
        <dbReference type="EMBL" id="BAW79779.1"/>
    </source>
</evidence>
<dbReference type="SUPFAM" id="SSF143243">
    <property type="entry name" value="Nqo5-like"/>
    <property type="match status" value="1"/>
</dbReference>
<dbReference type="PANTHER" id="PTHR10884:SF14">
    <property type="entry name" value="NADH DEHYDROGENASE [UBIQUINONE] IRON-SULFUR PROTEIN 3, MITOCHONDRIAL"/>
    <property type="match status" value="1"/>
</dbReference>
<dbReference type="EMBL" id="AP014836">
    <property type="protein sequence ID" value="BAW79779.1"/>
    <property type="molecule type" value="Genomic_DNA"/>
</dbReference>
<dbReference type="EC" id="7.1.1.-" evidence="3"/>
<dbReference type="PROSITE" id="PS00542">
    <property type="entry name" value="COMPLEX1_30K"/>
    <property type="match status" value="1"/>
</dbReference>
<dbReference type="AlphaFoldDB" id="A0A1Q2SKY9"/>
<keyword evidence="3 5" id="KW-0874">Quinone</keyword>
<keyword evidence="3 4" id="KW-1278">Translocase</keyword>
<evidence type="ECO:0000256" key="4">
    <source>
        <dbReference type="RuleBase" id="RU003456"/>
    </source>
</evidence>
<evidence type="ECO:0000256" key="1">
    <source>
        <dbReference type="ARBA" id="ARBA00007569"/>
    </source>
</evidence>
<comment type="subunit">
    <text evidence="3">NDH-1 is composed of 14 different subunits. Subunits NuoB, C, D, E, F, and G constitute the peripheral sector of the complex.</text>
</comment>
<dbReference type="GO" id="GO:0005886">
    <property type="term" value="C:plasma membrane"/>
    <property type="evidence" value="ECO:0007669"/>
    <property type="project" value="UniProtKB-SubCell"/>
</dbReference>
<dbReference type="GO" id="GO:0050136">
    <property type="term" value="F:NADH dehydrogenase (quinone) (non-electrogenic) activity"/>
    <property type="evidence" value="ECO:0007669"/>
    <property type="project" value="UniProtKB-UniRule"/>
</dbReference>
<organism evidence="7 8">
    <name type="scientific">Candidatus Nitrosoglobus terrae</name>
    <dbReference type="NCBI Taxonomy" id="1630141"/>
    <lineage>
        <taxon>Bacteria</taxon>
        <taxon>Pseudomonadati</taxon>
        <taxon>Pseudomonadota</taxon>
        <taxon>Gammaproteobacteria</taxon>
        <taxon>Chromatiales</taxon>
        <taxon>Chromatiaceae</taxon>
        <taxon>Candidatus Nitrosoglobus</taxon>
    </lineage>
</organism>
<evidence type="ECO:0000259" key="6">
    <source>
        <dbReference type="Pfam" id="PF00329"/>
    </source>
</evidence>
<comment type="function">
    <text evidence="3">NDH-1 shuttles electrons from NADH, via FMN and iron-sulfur (Fe-S) centers, to quinones in the respiratory chain. The immediate electron acceptor for the enzyme in this species is believed to be ubiquinone. Couples the redox reaction to proton translocation (for every two electrons transferred, four hydrogen ions are translocated across the cytoplasmic membrane), and thus conserves the redox energy in a proton gradient.</text>
</comment>
<keyword evidence="8" id="KW-1185">Reference proteome</keyword>
<dbReference type="OrthoDB" id="9803286at2"/>
<gene>
    <name evidence="3" type="primary">nuoC</name>
    <name evidence="7" type="ORF">TAO_0409</name>
</gene>
<keyword evidence="2 3" id="KW-0813">Transport</keyword>
<dbReference type="NCBIfam" id="NF004730">
    <property type="entry name" value="PRK06074.1-1"/>
    <property type="match status" value="1"/>
</dbReference>
<accession>A0A1Q2SKY9</accession>
<dbReference type="RefSeq" id="WP_096526397.1">
    <property type="nucleotide sequence ID" value="NZ_AP014836.1"/>
</dbReference>
<sequence>MDTSVTELRDLIERYLSNQVSSYHLDRGELTIQVSCEHYFAACEVLRDEKTLFFEQLTDLCGVDYLDYGVADWSTKSATSRGFGRAVEKSQYKDHIWAEARFAVVAHLLSVRHNSRLRIRTFVSEKMPVVPSVTALWASANWFEREAFDLFGILFDGHPDLRRILTDYGFIGHPFRKDFPLSGNIEMRYDPVQGRVIYEPVSIEPRTLVPRVIRDDHRYQVKIYSDKDRHG</sequence>